<protein>
    <recommendedName>
        <fullName evidence="3">Oxalate:formate antiporter</fullName>
    </recommendedName>
</protein>
<keyword evidence="2" id="KW-1185">Reference proteome</keyword>
<dbReference type="EMBL" id="PGUY01000071">
    <property type="protein sequence ID" value="PLT27975.1"/>
    <property type="molecule type" value="Genomic_DNA"/>
</dbReference>
<dbReference type="AlphaFoldDB" id="A0A2N5M0Y5"/>
<sequence>MKIETRDILYLHLQASERFVISYGMDFREFAGSLNQGLRNILLIEHKYEDGEYNLNTLMDYVLQEDLPNLLKQNVSEYIDFCWTDFAEESALNELNGQEIAELLYLGHCKGHLKPPFYRQLQNHYVYLAHDDGWFNKVYYRSMDTFFEMLGNLIPGKLDLLKREKSWLGGLRRKAEYGVIPPAGLKELTPLLTEGAAISFRNMRLSRTKIEIPIWILGDYVNMDDMLDEYSNIVRSEQPAAHFVFNRKTREWTLEK</sequence>
<evidence type="ECO:0000313" key="2">
    <source>
        <dbReference type="Proteomes" id="UP000234748"/>
    </source>
</evidence>
<accession>A0A2N5M0Y5</accession>
<comment type="caution">
    <text evidence="1">The sequence shown here is derived from an EMBL/GenBank/DDBJ whole genome shotgun (WGS) entry which is preliminary data.</text>
</comment>
<organism evidence="1 2">
    <name type="scientific">Peribacillus deserti</name>
    <dbReference type="NCBI Taxonomy" id="673318"/>
    <lineage>
        <taxon>Bacteria</taxon>
        <taxon>Bacillati</taxon>
        <taxon>Bacillota</taxon>
        <taxon>Bacilli</taxon>
        <taxon>Bacillales</taxon>
        <taxon>Bacillaceae</taxon>
        <taxon>Peribacillus</taxon>
    </lineage>
</organism>
<evidence type="ECO:0008006" key="3">
    <source>
        <dbReference type="Google" id="ProtNLM"/>
    </source>
</evidence>
<evidence type="ECO:0000313" key="1">
    <source>
        <dbReference type="EMBL" id="PLT27975.1"/>
    </source>
</evidence>
<gene>
    <name evidence="1" type="ORF">CUU66_21175</name>
</gene>
<dbReference type="Proteomes" id="UP000234748">
    <property type="component" value="Unassembled WGS sequence"/>
</dbReference>
<dbReference type="OrthoDB" id="8704087at2"/>
<name>A0A2N5M0Y5_9BACI</name>
<dbReference type="RefSeq" id="WP_101645373.1">
    <property type="nucleotide sequence ID" value="NZ_PGUY01000071.1"/>
</dbReference>
<reference evidence="1 2" key="1">
    <citation type="submission" date="2017-11" db="EMBL/GenBank/DDBJ databases">
        <title>Comparitive Functional Genomics of Dry Heat Resistant strains isolated from the Viking Spacecraft.</title>
        <authorList>
            <person name="Seuylemezian A."/>
            <person name="Cooper K."/>
            <person name="Vaishampayan P."/>
        </authorList>
    </citation>
    <scope>NUCLEOTIDE SEQUENCE [LARGE SCALE GENOMIC DNA]</scope>
    <source>
        <strain evidence="1 2">V1-29</strain>
    </source>
</reference>
<proteinExistence type="predicted"/>